<dbReference type="GO" id="GO:0043565">
    <property type="term" value="F:sequence-specific DNA binding"/>
    <property type="evidence" value="ECO:0007669"/>
    <property type="project" value="TreeGrafter"/>
</dbReference>
<dbReference type="AlphaFoldDB" id="A0A1B8NZQ0"/>
<dbReference type="PRINTS" id="PR00039">
    <property type="entry name" value="HTHLYSR"/>
</dbReference>
<comment type="similarity">
    <text evidence="1">Belongs to the LysR transcriptional regulatory family.</text>
</comment>
<dbReference type="InterPro" id="IPR058163">
    <property type="entry name" value="LysR-type_TF_proteobact-type"/>
</dbReference>
<evidence type="ECO:0000313" key="3">
    <source>
        <dbReference type="EMBL" id="OBX35458.1"/>
    </source>
</evidence>
<dbReference type="InterPro" id="IPR036390">
    <property type="entry name" value="WH_DNA-bd_sf"/>
</dbReference>
<dbReference type="PANTHER" id="PTHR30537:SF74">
    <property type="entry name" value="HTH-TYPE TRANSCRIPTIONAL REGULATOR TRPI"/>
    <property type="match status" value="1"/>
</dbReference>
<evidence type="ECO:0000313" key="4">
    <source>
        <dbReference type="Proteomes" id="UP000092504"/>
    </source>
</evidence>
<dbReference type="PATRIC" id="fig|2746.7.peg.4672"/>
<evidence type="ECO:0000256" key="1">
    <source>
        <dbReference type="ARBA" id="ARBA00009437"/>
    </source>
</evidence>
<dbReference type="Proteomes" id="UP000092504">
    <property type="component" value="Unassembled WGS sequence"/>
</dbReference>
<dbReference type="InterPro" id="IPR036388">
    <property type="entry name" value="WH-like_DNA-bd_sf"/>
</dbReference>
<protein>
    <submittedName>
        <fullName evidence="3">Glycine cleavage system transcriptional activator</fullName>
    </submittedName>
</protein>
<dbReference type="InterPro" id="IPR000847">
    <property type="entry name" value="LysR_HTH_N"/>
</dbReference>
<dbReference type="SUPFAM" id="SSF46785">
    <property type="entry name" value="Winged helix' DNA-binding domain"/>
    <property type="match status" value="1"/>
</dbReference>
<name>A0A1B8NZQ0_HALEL</name>
<dbReference type="EMBL" id="MAJD01000002">
    <property type="protein sequence ID" value="OBX35458.1"/>
    <property type="molecule type" value="Genomic_DNA"/>
</dbReference>
<proteinExistence type="inferred from homology"/>
<dbReference type="GO" id="GO:0003700">
    <property type="term" value="F:DNA-binding transcription factor activity"/>
    <property type="evidence" value="ECO:0007669"/>
    <property type="project" value="InterPro"/>
</dbReference>
<sequence length="54" mass="5933">MREKALSQSLPSLNALRAFNEVARTLSVTRAAEALNVTHGAVSRQIRQLEEQLG</sequence>
<comment type="caution">
    <text evidence="3">The sequence shown here is derived from an EMBL/GenBank/DDBJ whole genome shotgun (WGS) entry which is preliminary data.</text>
</comment>
<gene>
    <name evidence="3" type="primary">gcvA_11</name>
    <name evidence="3" type="ORF">A8U91_04531</name>
</gene>
<dbReference type="PANTHER" id="PTHR30537">
    <property type="entry name" value="HTH-TYPE TRANSCRIPTIONAL REGULATOR"/>
    <property type="match status" value="1"/>
</dbReference>
<dbReference type="PROSITE" id="PS50931">
    <property type="entry name" value="HTH_LYSR"/>
    <property type="match status" value="1"/>
</dbReference>
<evidence type="ECO:0000259" key="2">
    <source>
        <dbReference type="PROSITE" id="PS50931"/>
    </source>
</evidence>
<feature type="domain" description="HTH lysR-type" evidence="2">
    <location>
        <begin position="11"/>
        <end position="54"/>
    </location>
</feature>
<organism evidence="3 4">
    <name type="scientific">Halomonas elongata</name>
    <dbReference type="NCBI Taxonomy" id="2746"/>
    <lineage>
        <taxon>Bacteria</taxon>
        <taxon>Pseudomonadati</taxon>
        <taxon>Pseudomonadota</taxon>
        <taxon>Gammaproteobacteria</taxon>
        <taxon>Oceanospirillales</taxon>
        <taxon>Halomonadaceae</taxon>
        <taxon>Halomonas</taxon>
    </lineage>
</organism>
<reference evidence="3 4" key="1">
    <citation type="submission" date="2016-06" db="EMBL/GenBank/DDBJ databases">
        <title>Genome sequence of halotolerant plant growth promoting strain of Halomonas elongata HEK1 isolated from salterns of Rann of Kutch, Gujarat, India.</title>
        <authorList>
            <person name="Gaba S."/>
            <person name="Singh R.N."/>
            <person name="Abrol S."/>
            <person name="Kaushik R."/>
            <person name="Saxena A.K."/>
        </authorList>
    </citation>
    <scope>NUCLEOTIDE SEQUENCE [LARGE SCALE GENOMIC DNA]</scope>
    <source>
        <strain evidence="3 4">HEK1</strain>
    </source>
</reference>
<dbReference type="Gene3D" id="1.10.10.10">
    <property type="entry name" value="Winged helix-like DNA-binding domain superfamily/Winged helix DNA-binding domain"/>
    <property type="match status" value="1"/>
</dbReference>
<dbReference type="GO" id="GO:0006351">
    <property type="term" value="P:DNA-templated transcription"/>
    <property type="evidence" value="ECO:0007669"/>
    <property type="project" value="TreeGrafter"/>
</dbReference>
<dbReference type="Pfam" id="PF00126">
    <property type="entry name" value="HTH_1"/>
    <property type="match status" value="1"/>
</dbReference>
<accession>A0A1B8NZQ0</accession>